<sequence>MKAFTGEFIAETWIKNRLVMAPMISNLSDPSGLTNDNHIAYLEERAKGGFG</sequence>
<reference evidence="1" key="1">
    <citation type="submission" date="2013-08" db="EMBL/GenBank/DDBJ databases">
        <authorList>
            <person name="Mendez C."/>
            <person name="Richter M."/>
            <person name="Ferrer M."/>
            <person name="Sanchez J."/>
        </authorList>
    </citation>
    <scope>NUCLEOTIDE SEQUENCE</scope>
</reference>
<dbReference type="InterPro" id="IPR013785">
    <property type="entry name" value="Aldolase_TIM"/>
</dbReference>
<organism evidence="1">
    <name type="scientific">mine drainage metagenome</name>
    <dbReference type="NCBI Taxonomy" id="410659"/>
    <lineage>
        <taxon>unclassified sequences</taxon>
        <taxon>metagenomes</taxon>
        <taxon>ecological metagenomes</taxon>
    </lineage>
</organism>
<dbReference type="SUPFAM" id="SSF51395">
    <property type="entry name" value="FMN-linked oxidoreductases"/>
    <property type="match status" value="1"/>
</dbReference>
<dbReference type="Gene3D" id="3.20.20.70">
    <property type="entry name" value="Aldolase class I"/>
    <property type="match status" value="1"/>
</dbReference>
<proteinExistence type="predicted"/>
<accession>T0Z7R5</accession>
<gene>
    <name evidence="1" type="ORF">B1A_22139</name>
</gene>
<dbReference type="EMBL" id="AUZX01016377">
    <property type="protein sequence ID" value="EQD25830.1"/>
    <property type="molecule type" value="Genomic_DNA"/>
</dbReference>
<protein>
    <recommendedName>
        <fullName evidence="2">NADH:flavin oxidoreductase/NADH oxidase</fullName>
    </recommendedName>
</protein>
<dbReference type="AlphaFoldDB" id="T0Z7R5"/>
<reference evidence="1" key="2">
    <citation type="journal article" date="2014" name="ISME J.">
        <title>Microbial stratification in low pH oxic and suboxic macroscopic growths along an acid mine drainage.</title>
        <authorList>
            <person name="Mendez-Garcia C."/>
            <person name="Mesa V."/>
            <person name="Sprenger R.R."/>
            <person name="Richter M."/>
            <person name="Diez M.S."/>
            <person name="Solano J."/>
            <person name="Bargiela R."/>
            <person name="Golyshina O.V."/>
            <person name="Manteca A."/>
            <person name="Ramos J.L."/>
            <person name="Gallego J.R."/>
            <person name="Llorente I."/>
            <person name="Martins Dos Santos V.A."/>
            <person name="Jensen O.N."/>
            <person name="Pelaez A.I."/>
            <person name="Sanchez J."/>
            <person name="Ferrer M."/>
        </authorList>
    </citation>
    <scope>NUCLEOTIDE SEQUENCE</scope>
</reference>
<feature type="non-terminal residue" evidence="1">
    <location>
        <position position="51"/>
    </location>
</feature>
<comment type="caution">
    <text evidence="1">The sequence shown here is derived from an EMBL/GenBank/DDBJ whole genome shotgun (WGS) entry which is preliminary data.</text>
</comment>
<evidence type="ECO:0008006" key="2">
    <source>
        <dbReference type="Google" id="ProtNLM"/>
    </source>
</evidence>
<name>T0Z7R5_9ZZZZ</name>
<evidence type="ECO:0000313" key="1">
    <source>
        <dbReference type="EMBL" id="EQD25830.1"/>
    </source>
</evidence>